<dbReference type="OrthoDB" id="9779128at2"/>
<protein>
    <recommendedName>
        <fullName evidence="3">Probable endolytic peptidoglycan transglycosylase RlpA</fullName>
        <ecNumber evidence="3">4.2.2.-</ecNumber>
    </recommendedName>
</protein>
<keyword evidence="7" id="KW-1185">Reference proteome</keyword>
<keyword evidence="2 3" id="KW-0961">Cell wall biogenesis/degradation</keyword>
<keyword evidence="1 3" id="KW-0456">Lyase</keyword>
<evidence type="ECO:0000256" key="4">
    <source>
        <dbReference type="RuleBase" id="RU003495"/>
    </source>
</evidence>
<reference evidence="6 7" key="1">
    <citation type="submission" date="2017-08" db="EMBL/GenBank/DDBJ databases">
        <title>Draft genome sequence of filamentous cyanobacterium Calothrix elsteri CCALA 953.</title>
        <authorList>
            <person name="Gagunashvili A.N."/>
            <person name="Elster J."/>
            <person name="Andresson O.S."/>
        </authorList>
    </citation>
    <scope>NUCLEOTIDE SEQUENCE [LARGE SCALE GENOMIC DNA]</scope>
    <source>
        <strain evidence="6 7">CCALA 953</strain>
    </source>
</reference>
<dbReference type="AlphaFoldDB" id="A0A2A2TN34"/>
<comment type="similarity">
    <text evidence="3 4">Belongs to the RlpA family.</text>
</comment>
<dbReference type="EMBL" id="NTFS01000031">
    <property type="protein sequence ID" value="PAX59899.1"/>
    <property type="molecule type" value="Genomic_DNA"/>
</dbReference>
<feature type="signal peptide" evidence="3">
    <location>
        <begin position="1"/>
        <end position="23"/>
    </location>
</feature>
<dbReference type="PANTHER" id="PTHR34183:SF8">
    <property type="entry name" value="ENDOLYTIC PEPTIDOGLYCAN TRANSGLYCOSYLASE RLPA-RELATED"/>
    <property type="match status" value="1"/>
</dbReference>
<dbReference type="GO" id="GO:0008932">
    <property type="term" value="F:lytic endotransglycosylase activity"/>
    <property type="evidence" value="ECO:0007669"/>
    <property type="project" value="UniProtKB-UniRule"/>
</dbReference>
<dbReference type="InterPro" id="IPR034718">
    <property type="entry name" value="RlpA"/>
</dbReference>
<accession>A0A2A2TN34</accession>
<dbReference type="InterPro" id="IPR036908">
    <property type="entry name" value="RlpA-like_sf"/>
</dbReference>
<dbReference type="PANTHER" id="PTHR34183">
    <property type="entry name" value="ENDOLYTIC PEPTIDOGLYCAN TRANSGLYCOSYLASE RLPA"/>
    <property type="match status" value="1"/>
</dbReference>
<dbReference type="RefSeq" id="WP_095720598.1">
    <property type="nucleotide sequence ID" value="NZ_NTFS01000031.1"/>
</dbReference>
<evidence type="ECO:0000256" key="1">
    <source>
        <dbReference type="ARBA" id="ARBA00023239"/>
    </source>
</evidence>
<dbReference type="GO" id="GO:0000270">
    <property type="term" value="P:peptidoglycan metabolic process"/>
    <property type="evidence" value="ECO:0007669"/>
    <property type="project" value="UniProtKB-UniRule"/>
</dbReference>
<dbReference type="GO" id="GO:0071555">
    <property type="term" value="P:cell wall organization"/>
    <property type="evidence" value="ECO:0007669"/>
    <property type="project" value="UniProtKB-KW"/>
</dbReference>
<dbReference type="Proteomes" id="UP000218238">
    <property type="component" value="Unassembled WGS sequence"/>
</dbReference>
<dbReference type="SUPFAM" id="SSF50685">
    <property type="entry name" value="Barwin-like endoglucanases"/>
    <property type="match status" value="1"/>
</dbReference>
<organism evidence="6 7">
    <name type="scientific">Brunnivagina elsteri CCALA 953</name>
    <dbReference type="NCBI Taxonomy" id="987040"/>
    <lineage>
        <taxon>Bacteria</taxon>
        <taxon>Bacillati</taxon>
        <taxon>Cyanobacteriota</taxon>
        <taxon>Cyanophyceae</taxon>
        <taxon>Nostocales</taxon>
        <taxon>Calotrichaceae</taxon>
        <taxon>Brunnivagina</taxon>
    </lineage>
</organism>
<feature type="domain" description="RlpA-like protein double-psi beta-barrel" evidence="5">
    <location>
        <begin position="285"/>
        <end position="373"/>
    </location>
</feature>
<proteinExistence type="inferred from homology"/>
<dbReference type="CDD" id="cd22268">
    <property type="entry name" value="DPBB_RlpA-like"/>
    <property type="match status" value="1"/>
</dbReference>
<comment type="function">
    <text evidence="3">Lytic transglycosylase with a strong preference for naked glycan strands that lack stem peptides.</text>
</comment>
<keyword evidence="3" id="KW-0732">Signal</keyword>
<evidence type="ECO:0000313" key="6">
    <source>
        <dbReference type="EMBL" id="PAX59899.1"/>
    </source>
</evidence>
<comment type="caution">
    <text evidence="6">The sequence shown here is derived from an EMBL/GenBank/DDBJ whole genome shotgun (WGS) entry which is preliminary data.</text>
</comment>
<name>A0A2A2TN34_9CYAN</name>
<dbReference type="NCBIfam" id="TIGR00413">
    <property type="entry name" value="rlpA"/>
    <property type="match status" value="1"/>
</dbReference>
<dbReference type="HAMAP" id="MF_02071">
    <property type="entry name" value="RlpA"/>
    <property type="match status" value="1"/>
</dbReference>
<dbReference type="Gene3D" id="2.40.40.10">
    <property type="entry name" value="RlpA-like domain"/>
    <property type="match status" value="1"/>
</dbReference>
<evidence type="ECO:0000256" key="3">
    <source>
        <dbReference type="HAMAP-Rule" id="MF_02071"/>
    </source>
</evidence>
<evidence type="ECO:0000259" key="5">
    <source>
        <dbReference type="Pfam" id="PF03330"/>
    </source>
</evidence>
<dbReference type="Pfam" id="PF03330">
    <property type="entry name" value="DPBB_1"/>
    <property type="match status" value="1"/>
</dbReference>
<dbReference type="InterPro" id="IPR009009">
    <property type="entry name" value="RlpA-like_DPBB"/>
</dbReference>
<dbReference type="EC" id="4.2.2.-" evidence="3"/>
<evidence type="ECO:0000313" key="7">
    <source>
        <dbReference type="Proteomes" id="UP000218238"/>
    </source>
</evidence>
<feature type="chain" id="PRO_5013416323" description="Probable endolytic peptidoglycan transglycosylase RlpA" evidence="3">
    <location>
        <begin position="24"/>
        <end position="378"/>
    </location>
</feature>
<gene>
    <name evidence="3" type="primary">rlpA</name>
    <name evidence="6" type="ORF">CK510_04730</name>
</gene>
<sequence length="378" mass="40439" precursor="true">MNHRYLLTVFALLSAFVGNPLIAQSQTTEQSNPKLPSSPSGDVMKVGEYQSKTSTPSASDAVAEIHTHNKAGRQAATLYIRNIPILTFVGKQQVASTSNTETKVGAIGNVTSETGVVQKQYALTASNPSPIKVATVGENADLSNQVNPSNDDPIQRASVIAARINDLVRQKVDANKIIVSWRQTGEIATTNQAKNKNLANQESEGRYVIKVDGRELVAIDGSTSLPDSTNNQAQDALQATNRLRRLIGNASPLNEIAGLPANVPGISIPKLPDQIAIAPVRLTLRGIASFYGYDGSGNKTATGERFNPEAMTAAHRHLPFGTRVRVTNTHNGRSVIVRINDRGPFIRGRVIDLSYGAARIIGMIGRGVAPVKVEVLGR</sequence>
<dbReference type="InterPro" id="IPR012997">
    <property type="entry name" value="RplA"/>
</dbReference>
<evidence type="ECO:0000256" key="2">
    <source>
        <dbReference type="ARBA" id="ARBA00023316"/>
    </source>
</evidence>